<dbReference type="InterPro" id="IPR013563">
    <property type="entry name" value="Oligopep_ABC_C"/>
</dbReference>
<protein>
    <submittedName>
        <fullName evidence="9">Peptide/nickel transport system ATP-binding protein</fullName>
    </submittedName>
</protein>
<dbReference type="Pfam" id="PF00005">
    <property type="entry name" value="ABC_tran"/>
    <property type="match status" value="1"/>
</dbReference>
<dbReference type="PANTHER" id="PTHR43297">
    <property type="entry name" value="OLIGOPEPTIDE TRANSPORT ATP-BINDING PROTEIN APPD"/>
    <property type="match status" value="1"/>
</dbReference>
<name>A0A1M6PW44_HALPU</name>
<gene>
    <name evidence="9" type="ORF">SAMN05444342_0653</name>
</gene>
<keyword evidence="2" id="KW-0813">Transport</keyword>
<keyword evidence="10" id="KW-1185">Reference proteome</keyword>
<dbReference type="RefSeq" id="WP_232423690.1">
    <property type="nucleotide sequence ID" value="NZ_AEMG01000006.1"/>
</dbReference>
<proteinExistence type="predicted"/>
<dbReference type="Proteomes" id="UP000184203">
    <property type="component" value="Unassembled WGS sequence"/>
</dbReference>
<organism evidence="9 10">
    <name type="scientific">Haladaptatus paucihalophilus DX253</name>
    <dbReference type="NCBI Taxonomy" id="797209"/>
    <lineage>
        <taxon>Archaea</taxon>
        <taxon>Methanobacteriati</taxon>
        <taxon>Methanobacteriota</taxon>
        <taxon>Stenosarchaea group</taxon>
        <taxon>Halobacteria</taxon>
        <taxon>Halobacteriales</taxon>
        <taxon>Haladaptataceae</taxon>
        <taxon>Haladaptatus</taxon>
    </lineage>
</organism>
<keyword evidence="5 9" id="KW-0067">ATP-binding</keyword>
<dbReference type="PROSITE" id="PS50893">
    <property type="entry name" value="ABC_TRANSPORTER_2"/>
    <property type="match status" value="1"/>
</dbReference>
<keyword evidence="3" id="KW-1003">Cell membrane</keyword>
<feature type="region of interest" description="Disordered" evidence="7">
    <location>
        <begin position="331"/>
        <end position="361"/>
    </location>
</feature>
<evidence type="ECO:0000313" key="9">
    <source>
        <dbReference type="EMBL" id="SHK12159.1"/>
    </source>
</evidence>
<dbReference type="NCBIfam" id="TIGR01727">
    <property type="entry name" value="oligo_HPY"/>
    <property type="match status" value="1"/>
</dbReference>
<dbReference type="InterPro" id="IPR050388">
    <property type="entry name" value="ABC_Ni/Peptide_Import"/>
</dbReference>
<keyword evidence="4" id="KW-0547">Nucleotide-binding</keyword>
<dbReference type="EMBL" id="FRAN01000001">
    <property type="protein sequence ID" value="SHK12159.1"/>
    <property type="molecule type" value="Genomic_DNA"/>
</dbReference>
<evidence type="ECO:0000256" key="2">
    <source>
        <dbReference type="ARBA" id="ARBA00022448"/>
    </source>
</evidence>
<comment type="subcellular location">
    <subcellularLocation>
        <location evidence="1">Cell membrane</location>
        <topology evidence="1">Peripheral membrane protein</topology>
    </subcellularLocation>
</comment>
<reference evidence="10" key="1">
    <citation type="submission" date="2016-11" db="EMBL/GenBank/DDBJ databases">
        <authorList>
            <person name="Varghese N."/>
            <person name="Submissions S."/>
        </authorList>
    </citation>
    <scope>NUCLEOTIDE SEQUENCE [LARGE SCALE GENOMIC DNA]</scope>
    <source>
        <strain evidence="10">DX253</strain>
    </source>
</reference>
<evidence type="ECO:0000256" key="7">
    <source>
        <dbReference type="SAM" id="MobiDB-lite"/>
    </source>
</evidence>
<dbReference type="PROSITE" id="PS00211">
    <property type="entry name" value="ABC_TRANSPORTER_1"/>
    <property type="match status" value="1"/>
</dbReference>
<dbReference type="SMART" id="SM00382">
    <property type="entry name" value="AAA"/>
    <property type="match status" value="1"/>
</dbReference>
<dbReference type="SUPFAM" id="SSF52540">
    <property type="entry name" value="P-loop containing nucleoside triphosphate hydrolases"/>
    <property type="match status" value="1"/>
</dbReference>
<dbReference type="Gene3D" id="3.40.50.300">
    <property type="entry name" value="P-loop containing nucleotide triphosphate hydrolases"/>
    <property type="match status" value="1"/>
</dbReference>
<dbReference type="InterPro" id="IPR003593">
    <property type="entry name" value="AAA+_ATPase"/>
</dbReference>
<dbReference type="GO" id="GO:0005886">
    <property type="term" value="C:plasma membrane"/>
    <property type="evidence" value="ECO:0007669"/>
    <property type="project" value="UniProtKB-SubCell"/>
</dbReference>
<evidence type="ECO:0000256" key="6">
    <source>
        <dbReference type="ARBA" id="ARBA00023136"/>
    </source>
</evidence>
<evidence type="ECO:0000256" key="3">
    <source>
        <dbReference type="ARBA" id="ARBA00022475"/>
    </source>
</evidence>
<dbReference type="GO" id="GO:0016887">
    <property type="term" value="F:ATP hydrolysis activity"/>
    <property type="evidence" value="ECO:0007669"/>
    <property type="project" value="InterPro"/>
</dbReference>
<dbReference type="InterPro" id="IPR003439">
    <property type="entry name" value="ABC_transporter-like_ATP-bd"/>
</dbReference>
<dbReference type="Pfam" id="PF08352">
    <property type="entry name" value="oligo_HPY"/>
    <property type="match status" value="1"/>
</dbReference>
<feature type="domain" description="ABC transporter" evidence="8">
    <location>
        <begin position="4"/>
        <end position="282"/>
    </location>
</feature>
<evidence type="ECO:0000313" key="10">
    <source>
        <dbReference type="Proteomes" id="UP000184203"/>
    </source>
</evidence>
<dbReference type="PANTHER" id="PTHR43297:SF2">
    <property type="entry name" value="DIPEPTIDE TRANSPORT ATP-BINDING PROTEIN DPPD"/>
    <property type="match status" value="1"/>
</dbReference>
<sequence length="382" mass="42697">MSLLEVNDLCVRYDAGDKQVHAVDGVSFSVEHGETYGLVGESGCGKTTLAKSLMHLLDSNGYIESGEVWFDGTLPEWEDEHGNARREIIDDDRYPVRADGMTDLAQLDNQQIRDVRWRNIALIPQSAMNALNPVYKVGDQIVEAILRHEPDTPPEKAHERARDLIERVGIDPDRADDYAHQYSGGMKQRAVIAMAMACNPDMLIADEPTTALDVIIQDRILEELEELQEEFDVAILVVSHDVSVMAEICDKLAVMYGGKMMESGPMQDVLVDSANPYTLGLKNSFPTVEEVDQNLISIPGSPPTLLDPSDGCRFAPRCPFVVDECHTSHPPMYDAEQAETGKRTEASSPHTHRSACYRVDELETMRTEARKEEKWQQTTQTH</sequence>
<dbReference type="GO" id="GO:0015833">
    <property type="term" value="P:peptide transport"/>
    <property type="evidence" value="ECO:0007669"/>
    <property type="project" value="InterPro"/>
</dbReference>
<dbReference type="AlphaFoldDB" id="A0A1M6PW44"/>
<accession>A0A1M6PW44</accession>
<evidence type="ECO:0000256" key="1">
    <source>
        <dbReference type="ARBA" id="ARBA00004202"/>
    </source>
</evidence>
<keyword evidence="6" id="KW-0472">Membrane</keyword>
<evidence type="ECO:0000259" key="8">
    <source>
        <dbReference type="PROSITE" id="PS50893"/>
    </source>
</evidence>
<dbReference type="GO" id="GO:0005524">
    <property type="term" value="F:ATP binding"/>
    <property type="evidence" value="ECO:0007669"/>
    <property type="project" value="UniProtKB-KW"/>
</dbReference>
<dbReference type="InterPro" id="IPR027417">
    <property type="entry name" value="P-loop_NTPase"/>
</dbReference>
<evidence type="ECO:0000256" key="5">
    <source>
        <dbReference type="ARBA" id="ARBA00022840"/>
    </source>
</evidence>
<dbReference type="InterPro" id="IPR017871">
    <property type="entry name" value="ABC_transporter-like_CS"/>
</dbReference>
<dbReference type="CDD" id="cd03257">
    <property type="entry name" value="ABC_NikE_OppD_transporters"/>
    <property type="match status" value="1"/>
</dbReference>
<evidence type="ECO:0000256" key="4">
    <source>
        <dbReference type="ARBA" id="ARBA00022741"/>
    </source>
</evidence>